<dbReference type="NCBIfam" id="TIGR01737">
    <property type="entry name" value="FGAM_synth_I"/>
    <property type="match status" value="1"/>
</dbReference>
<gene>
    <name evidence="8 9" type="primary">purQ</name>
    <name evidence="9" type="ORF">Mpt1_c13280</name>
</gene>
<comment type="function">
    <text evidence="8">Part of the phosphoribosylformylglycinamidine synthase complex involved in the purines biosynthetic pathway. Catalyzes the ATP-dependent conversion of formylglycinamide ribonucleotide (FGAR) and glutamine to yield formylglycinamidine ribonucleotide (FGAM) and glutamate. The FGAM synthase complex is composed of three subunits. PurQ produces an ammonia molecule by converting glutamine to glutamate. PurL transfers the ammonia molecule to FGAR to form FGAM in an ATP-dependent manner. PurS interacts with PurQ and PurL and is thought to assist in the transfer of the ammonia molecule from PurQ to PurL.</text>
</comment>
<evidence type="ECO:0000256" key="4">
    <source>
        <dbReference type="ARBA" id="ARBA00022755"/>
    </source>
</evidence>
<evidence type="ECO:0000313" key="10">
    <source>
        <dbReference type="Proteomes" id="UP000030787"/>
    </source>
</evidence>
<dbReference type="GeneID" id="24818988"/>
<dbReference type="GO" id="GO:0005524">
    <property type="term" value="F:ATP binding"/>
    <property type="evidence" value="ECO:0007669"/>
    <property type="project" value="UniProtKB-KW"/>
</dbReference>
<accession>A0A0A7LDF2</accession>
<dbReference type="CDD" id="cd01740">
    <property type="entry name" value="GATase1_FGAR_AT"/>
    <property type="match status" value="1"/>
</dbReference>
<evidence type="ECO:0000256" key="6">
    <source>
        <dbReference type="ARBA" id="ARBA00022840"/>
    </source>
</evidence>
<dbReference type="NCBIfam" id="NF002252">
    <property type="entry name" value="PRK01175.1"/>
    <property type="match status" value="1"/>
</dbReference>
<evidence type="ECO:0000256" key="7">
    <source>
        <dbReference type="ARBA" id="ARBA00022962"/>
    </source>
</evidence>
<dbReference type="PANTHER" id="PTHR47552:SF1">
    <property type="entry name" value="PHOSPHORIBOSYLFORMYLGLYCINAMIDINE SYNTHASE SUBUNIT PURQ"/>
    <property type="match status" value="1"/>
</dbReference>
<dbReference type="Proteomes" id="UP000030787">
    <property type="component" value="Chromosome"/>
</dbReference>
<feature type="active site" evidence="8">
    <location>
        <position position="242"/>
    </location>
</feature>
<keyword evidence="5 8" id="KW-0378">Hydrolase</keyword>
<comment type="subcellular location">
    <subcellularLocation>
        <location evidence="8">Cytoplasm</location>
    </subcellularLocation>
</comment>
<reference evidence="9 10" key="1">
    <citation type="journal article" date="2014" name="Appl. Environ. Microbiol.">
        <title>Comparative Genome Analysis of 'Candidatus Methanoplasma termitum' Indicates a New Mode of Energy Metabolism in the Seventh Order of Methanogens.</title>
        <authorList>
            <person name="Lang K."/>
            <person name="Schuldes J."/>
            <person name="Klingl A."/>
            <person name="Poehlein A."/>
            <person name="Daniel R."/>
            <person name="Brune A."/>
        </authorList>
    </citation>
    <scope>NUCLEOTIDE SEQUENCE [LARGE SCALE GENOMIC DNA]</scope>
    <source>
        <strain evidence="10">Mpt1</strain>
    </source>
</reference>
<dbReference type="Pfam" id="PF13507">
    <property type="entry name" value="GATase_5"/>
    <property type="match status" value="1"/>
</dbReference>
<comment type="catalytic activity">
    <reaction evidence="8">
        <text>L-glutamine + H2O = L-glutamate + NH4(+)</text>
        <dbReference type="Rhea" id="RHEA:15889"/>
        <dbReference type="ChEBI" id="CHEBI:15377"/>
        <dbReference type="ChEBI" id="CHEBI:28938"/>
        <dbReference type="ChEBI" id="CHEBI:29985"/>
        <dbReference type="ChEBI" id="CHEBI:58359"/>
        <dbReference type="EC" id="3.5.1.2"/>
    </reaction>
</comment>
<dbReference type="UniPathway" id="UPA00074">
    <property type="reaction ID" value="UER00128"/>
</dbReference>
<evidence type="ECO:0000256" key="1">
    <source>
        <dbReference type="ARBA" id="ARBA00022490"/>
    </source>
</evidence>
<dbReference type="EMBL" id="CP010070">
    <property type="protein sequence ID" value="AIZ57190.1"/>
    <property type="molecule type" value="Genomic_DNA"/>
</dbReference>
<comment type="subunit">
    <text evidence="8">Part of the FGAM synthase complex composed of 1 PurL, 1 PurQ and 2 PurS subunits.</text>
</comment>
<name>A0A0A7LDF2_9ARCH</name>
<sequence>MVDHGGVQVRPKEVKVCVLRIEGTNCEDEMAYAFRAVGAQAELVHLKQLTGAVPGEKRRNLEEYDVLALPGGFSAGDYVRAGAIFAARMKSAIGTDITRFVEDGRPVLGVCNGFQVLVELGLLPAFDETMSKTATAALYTNNSGRFECRPTILRNDNRGKCIFTSSIAKGKILMIPSAHAEGNLMSLDPDFIQKLEDNDQVVFRYVKEDGSKAEYPWNPNGSRSDIAGICNPAGNVMGMMPHPERVITRYTHADWTRNRPSADGDGLPIFRSVIEKLK</sequence>
<dbReference type="SMART" id="SM01211">
    <property type="entry name" value="GATase_5"/>
    <property type="match status" value="1"/>
</dbReference>
<dbReference type="PIRSF" id="PIRSF001586">
    <property type="entry name" value="FGAM_synth_I"/>
    <property type="match status" value="1"/>
</dbReference>
<dbReference type="GO" id="GO:0005737">
    <property type="term" value="C:cytoplasm"/>
    <property type="evidence" value="ECO:0007669"/>
    <property type="project" value="UniProtKB-SubCell"/>
</dbReference>
<dbReference type="PANTHER" id="PTHR47552">
    <property type="entry name" value="PHOSPHORIBOSYLFORMYLGLYCINAMIDINE SYNTHASE SUBUNIT PURQ"/>
    <property type="match status" value="1"/>
</dbReference>
<keyword evidence="7 8" id="KW-0315">Glutamine amidotransferase</keyword>
<organism evidence="9 10">
    <name type="scientific">Candidatus Methanoplasma termitum</name>
    <dbReference type="NCBI Taxonomy" id="1577791"/>
    <lineage>
        <taxon>Archaea</taxon>
        <taxon>Methanobacteriati</taxon>
        <taxon>Thermoplasmatota</taxon>
        <taxon>Thermoplasmata</taxon>
        <taxon>Methanomassiliicoccales</taxon>
        <taxon>Methanomassiliicoccaceae</taxon>
        <taxon>Candidatus Methanoplasma</taxon>
    </lineage>
</organism>
<dbReference type="InterPro" id="IPR010075">
    <property type="entry name" value="PRibForGlyAmidine_synth_PurQ"/>
</dbReference>
<dbReference type="Gene3D" id="3.40.50.880">
    <property type="match status" value="1"/>
</dbReference>
<dbReference type="EC" id="6.3.5.3" evidence="8"/>
<keyword evidence="1 8" id="KW-0963">Cytoplasm</keyword>
<evidence type="ECO:0000256" key="2">
    <source>
        <dbReference type="ARBA" id="ARBA00022598"/>
    </source>
</evidence>
<dbReference type="GO" id="GO:0004359">
    <property type="term" value="F:glutaminase activity"/>
    <property type="evidence" value="ECO:0007669"/>
    <property type="project" value="UniProtKB-EC"/>
</dbReference>
<dbReference type="RefSeq" id="WP_048113310.1">
    <property type="nucleotide sequence ID" value="NZ_CP010070.1"/>
</dbReference>
<dbReference type="GO" id="GO:0004642">
    <property type="term" value="F:phosphoribosylformylglycinamidine synthase activity"/>
    <property type="evidence" value="ECO:0007669"/>
    <property type="project" value="UniProtKB-UniRule"/>
</dbReference>
<dbReference type="GO" id="GO:0006189">
    <property type="term" value="P:'de novo' IMP biosynthetic process"/>
    <property type="evidence" value="ECO:0007669"/>
    <property type="project" value="UniProtKB-UniRule"/>
</dbReference>
<feature type="active site" description="Nucleophile" evidence="8">
    <location>
        <position position="111"/>
    </location>
</feature>
<evidence type="ECO:0000256" key="5">
    <source>
        <dbReference type="ARBA" id="ARBA00022801"/>
    </source>
</evidence>
<dbReference type="EC" id="3.5.1.2" evidence="8"/>
<keyword evidence="2 8" id="KW-0436">Ligase</keyword>
<dbReference type="KEGG" id="mear:Mpt1_c13280"/>
<dbReference type="PROSITE" id="PS51273">
    <property type="entry name" value="GATASE_TYPE_1"/>
    <property type="match status" value="1"/>
</dbReference>
<evidence type="ECO:0000256" key="8">
    <source>
        <dbReference type="HAMAP-Rule" id="MF_00421"/>
    </source>
</evidence>
<dbReference type="STRING" id="1577791.Mpt1_c13280"/>
<evidence type="ECO:0000256" key="3">
    <source>
        <dbReference type="ARBA" id="ARBA00022741"/>
    </source>
</evidence>
<dbReference type="AlphaFoldDB" id="A0A0A7LDF2"/>
<evidence type="ECO:0000313" key="9">
    <source>
        <dbReference type="EMBL" id="AIZ57190.1"/>
    </source>
</evidence>
<dbReference type="HOGENOM" id="CLU_001031_3_0_2"/>
<protein>
    <recommendedName>
        <fullName evidence="8">Phosphoribosylformylglycinamidine synthase subunit PurQ</fullName>
        <shortName evidence="8">FGAM synthase</shortName>
        <ecNumber evidence="8">6.3.5.3</ecNumber>
    </recommendedName>
    <alternativeName>
        <fullName evidence="8">Formylglycinamide ribonucleotide amidotransferase subunit I</fullName>
        <shortName evidence="8">FGAR amidotransferase I</shortName>
        <shortName evidence="8">FGAR-AT I</shortName>
    </alternativeName>
    <alternativeName>
        <fullName evidence="8">Glutaminase PurQ</fullName>
        <ecNumber evidence="8">3.5.1.2</ecNumber>
    </alternativeName>
    <alternativeName>
        <fullName evidence="8">Phosphoribosylformylglycinamidine synthase subunit I</fullName>
    </alternativeName>
</protein>
<keyword evidence="3 8" id="KW-0547">Nucleotide-binding</keyword>
<dbReference type="HAMAP" id="MF_00421">
    <property type="entry name" value="PurQ"/>
    <property type="match status" value="1"/>
</dbReference>
<dbReference type="SUPFAM" id="SSF52317">
    <property type="entry name" value="Class I glutamine amidotransferase-like"/>
    <property type="match status" value="1"/>
</dbReference>
<keyword evidence="6 8" id="KW-0067">ATP-binding</keyword>
<dbReference type="InterPro" id="IPR029062">
    <property type="entry name" value="Class_I_gatase-like"/>
</dbReference>
<keyword evidence="10" id="KW-1185">Reference proteome</keyword>
<keyword evidence="4 8" id="KW-0658">Purine biosynthesis</keyword>
<comment type="catalytic activity">
    <reaction evidence="8">
        <text>N(2)-formyl-N(1)-(5-phospho-beta-D-ribosyl)glycinamide + L-glutamine + ATP + H2O = 2-formamido-N(1)-(5-O-phospho-beta-D-ribosyl)acetamidine + L-glutamate + ADP + phosphate + H(+)</text>
        <dbReference type="Rhea" id="RHEA:17129"/>
        <dbReference type="ChEBI" id="CHEBI:15377"/>
        <dbReference type="ChEBI" id="CHEBI:15378"/>
        <dbReference type="ChEBI" id="CHEBI:29985"/>
        <dbReference type="ChEBI" id="CHEBI:30616"/>
        <dbReference type="ChEBI" id="CHEBI:43474"/>
        <dbReference type="ChEBI" id="CHEBI:58359"/>
        <dbReference type="ChEBI" id="CHEBI:147286"/>
        <dbReference type="ChEBI" id="CHEBI:147287"/>
        <dbReference type="ChEBI" id="CHEBI:456216"/>
        <dbReference type="EC" id="6.3.5.3"/>
    </reaction>
</comment>
<comment type="pathway">
    <text evidence="8">Purine metabolism; IMP biosynthesis via de novo pathway; 5-amino-1-(5-phospho-D-ribosyl)imidazole from N(2)-formyl-N(1)-(5-phospho-D-ribosyl)glycinamide: step 1/2.</text>
</comment>
<feature type="active site" evidence="8">
    <location>
        <position position="244"/>
    </location>
</feature>
<proteinExistence type="inferred from homology"/>